<name>A0ABW4QPZ9_9BACT</name>
<keyword evidence="3" id="KW-0378">Hydrolase</keyword>
<sequence>MDVLKRHRVSVSGTGARPLVFVHGFGCDQHMWRLVAPAFEAEYRVVLLDLVGAGGSDLAAYDPARYSTLSAHAEDVREVLRALDLHDVVFVGHSVSAMIGVLAAVQEPARFARLVLVAPSPRYLNASGYTGGFEPADIAELLEAMDTNYLGWSAAFAPVVMAHPDQPELAAGLANSFCRTDPAIARHFAGVTFLGDNRADLRHVRTPALILQSAQDLLAPLAVGTYLHHELAGSQLVVLDTSGHCPHVSAPAATIAAIRAYLQAARSLPA</sequence>
<reference evidence="4" key="1">
    <citation type="journal article" date="2019" name="Int. J. Syst. Evol. Microbiol.">
        <title>The Global Catalogue of Microorganisms (GCM) 10K type strain sequencing project: providing services to taxonomists for standard genome sequencing and annotation.</title>
        <authorList>
            <consortium name="The Broad Institute Genomics Platform"/>
            <consortium name="The Broad Institute Genome Sequencing Center for Infectious Disease"/>
            <person name="Wu L."/>
            <person name="Ma J."/>
        </authorList>
    </citation>
    <scope>NUCLEOTIDE SEQUENCE [LARGE SCALE GENOMIC DNA]</scope>
    <source>
        <strain evidence="4">CGMCC 1.15795</strain>
    </source>
</reference>
<dbReference type="GO" id="GO:0016787">
    <property type="term" value="F:hydrolase activity"/>
    <property type="evidence" value="ECO:0007669"/>
    <property type="project" value="UniProtKB-KW"/>
</dbReference>
<dbReference type="RefSeq" id="WP_382311442.1">
    <property type="nucleotide sequence ID" value="NZ_JBHUFD010000001.1"/>
</dbReference>
<dbReference type="Gene3D" id="3.40.50.1820">
    <property type="entry name" value="alpha/beta hydrolase"/>
    <property type="match status" value="1"/>
</dbReference>
<dbReference type="SUPFAM" id="SSF53474">
    <property type="entry name" value="alpha/beta-Hydrolases"/>
    <property type="match status" value="1"/>
</dbReference>
<dbReference type="Proteomes" id="UP001597197">
    <property type="component" value="Unassembled WGS sequence"/>
</dbReference>
<evidence type="ECO:0000313" key="4">
    <source>
        <dbReference type="Proteomes" id="UP001597197"/>
    </source>
</evidence>
<dbReference type="InterPro" id="IPR029058">
    <property type="entry name" value="AB_hydrolase_fold"/>
</dbReference>
<accession>A0ABW4QPZ9</accession>
<dbReference type="PRINTS" id="PR00111">
    <property type="entry name" value="ABHYDROLASE"/>
</dbReference>
<evidence type="ECO:0000259" key="2">
    <source>
        <dbReference type="Pfam" id="PF12697"/>
    </source>
</evidence>
<proteinExistence type="inferred from homology"/>
<comment type="caution">
    <text evidence="3">The sequence shown here is derived from an EMBL/GenBank/DDBJ whole genome shotgun (WGS) entry which is preliminary data.</text>
</comment>
<dbReference type="PANTHER" id="PTHR43039">
    <property type="entry name" value="ESTERASE-RELATED"/>
    <property type="match status" value="1"/>
</dbReference>
<keyword evidence="4" id="KW-1185">Reference proteome</keyword>
<dbReference type="EMBL" id="JBHUFD010000001">
    <property type="protein sequence ID" value="MFD1871105.1"/>
    <property type="molecule type" value="Genomic_DNA"/>
</dbReference>
<evidence type="ECO:0000313" key="3">
    <source>
        <dbReference type="EMBL" id="MFD1871105.1"/>
    </source>
</evidence>
<gene>
    <name evidence="3" type="ORF">ACFSDX_01605</name>
</gene>
<organism evidence="3 4">
    <name type="scientific">Hymenobacter bucti</name>
    <dbReference type="NCBI Taxonomy" id="1844114"/>
    <lineage>
        <taxon>Bacteria</taxon>
        <taxon>Pseudomonadati</taxon>
        <taxon>Bacteroidota</taxon>
        <taxon>Cytophagia</taxon>
        <taxon>Cytophagales</taxon>
        <taxon>Hymenobacteraceae</taxon>
        <taxon>Hymenobacter</taxon>
    </lineage>
</organism>
<evidence type="ECO:0000256" key="1">
    <source>
        <dbReference type="ARBA" id="ARBA00008645"/>
    </source>
</evidence>
<feature type="domain" description="AB hydrolase-1" evidence="2">
    <location>
        <begin position="19"/>
        <end position="256"/>
    </location>
</feature>
<dbReference type="InterPro" id="IPR000073">
    <property type="entry name" value="AB_hydrolase_1"/>
</dbReference>
<comment type="similarity">
    <text evidence="1">Belongs to the AB hydrolase superfamily.</text>
</comment>
<dbReference type="Pfam" id="PF12697">
    <property type="entry name" value="Abhydrolase_6"/>
    <property type="match status" value="1"/>
</dbReference>
<protein>
    <submittedName>
        <fullName evidence="3">Alpha/beta fold hydrolase</fullName>
    </submittedName>
</protein>